<sequence length="198" mass="22638">KWKRENEKLAPQHRRPVPEPPDHPLTHEEWNHFAWESSQAALVPCEWCGRTFFPERLPVHQRGCKPPPGAQQKKSNSRPAGNRPDSSSTLHTSVNAGVRPTVVCYICGREFGSLSINIHEPQCLRKWHIQNQKLPEHLQRPEPKKPEVVFDNDGKVNHEAMAEAAWKSHLDTLVACDNCGRTFFPDRLAVHQKSCVKE</sequence>
<dbReference type="InterPro" id="IPR049899">
    <property type="entry name" value="Znf_C2HC_C3H"/>
</dbReference>
<evidence type="ECO:0000259" key="7">
    <source>
        <dbReference type="PROSITE" id="PS52027"/>
    </source>
</evidence>
<keyword evidence="1" id="KW-0479">Metal-binding</keyword>
<dbReference type="InterPro" id="IPR026319">
    <property type="entry name" value="ZC2HC1A/B-like"/>
</dbReference>
<dbReference type="GO" id="GO:0008270">
    <property type="term" value="F:zinc ion binding"/>
    <property type="evidence" value="ECO:0007669"/>
    <property type="project" value="UniProtKB-KW"/>
</dbReference>
<evidence type="ECO:0000256" key="6">
    <source>
        <dbReference type="SAM" id="MobiDB-lite"/>
    </source>
</evidence>
<proteinExistence type="predicted"/>
<dbReference type="AlphaFoldDB" id="A0AAN8WRY5"/>
<evidence type="ECO:0000313" key="8">
    <source>
        <dbReference type="EMBL" id="KAK7071236.1"/>
    </source>
</evidence>
<feature type="domain" description="C2HC/C3H-type" evidence="7">
    <location>
        <begin position="41"/>
        <end position="70"/>
    </location>
</feature>
<feature type="region of interest" description="Disordered" evidence="6">
    <location>
        <begin position="59"/>
        <end position="92"/>
    </location>
</feature>
<name>A0AAN8WRY5_HALRR</name>
<feature type="domain" description="C2HC/C3H-type" evidence="7">
    <location>
        <begin position="172"/>
        <end position="198"/>
    </location>
</feature>
<feature type="compositionally biased region" description="Polar residues" evidence="6">
    <location>
        <begin position="72"/>
        <end position="92"/>
    </location>
</feature>
<dbReference type="EMBL" id="JAXCGZ010015113">
    <property type="protein sequence ID" value="KAK7071236.1"/>
    <property type="molecule type" value="Genomic_DNA"/>
</dbReference>
<evidence type="ECO:0000256" key="1">
    <source>
        <dbReference type="ARBA" id="ARBA00022723"/>
    </source>
</evidence>
<feature type="non-terminal residue" evidence="8">
    <location>
        <position position="1"/>
    </location>
</feature>
<evidence type="ECO:0000256" key="4">
    <source>
        <dbReference type="ARBA" id="ARBA00022833"/>
    </source>
</evidence>
<keyword evidence="3 5" id="KW-0863">Zinc-finger</keyword>
<keyword evidence="2" id="KW-0677">Repeat</keyword>
<dbReference type="Pfam" id="PF13913">
    <property type="entry name" value="zf-C2HC_2"/>
    <property type="match status" value="3"/>
</dbReference>
<accession>A0AAN8WRY5</accession>
<feature type="domain" description="C2HC/C3H-type" evidence="7">
    <location>
        <begin position="100"/>
        <end position="129"/>
    </location>
</feature>
<feature type="region of interest" description="Disordered" evidence="6">
    <location>
        <begin position="1"/>
        <end position="27"/>
    </location>
</feature>
<evidence type="ECO:0000256" key="2">
    <source>
        <dbReference type="ARBA" id="ARBA00022737"/>
    </source>
</evidence>
<comment type="caution">
    <text evidence="8">The sequence shown here is derived from an EMBL/GenBank/DDBJ whole genome shotgun (WGS) entry which is preliminary data.</text>
</comment>
<reference evidence="8 9" key="1">
    <citation type="submission" date="2023-11" db="EMBL/GenBank/DDBJ databases">
        <title>Halocaridina rubra genome assembly.</title>
        <authorList>
            <person name="Smith C."/>
        </authorList>
    </citation>
    <scope>NUCLEOTIDE SEQUENCE [LARGE SCALE GENOMIC DNA]</scope>
    <source>
        <strain evidence="8">EP-1</strain>
        <tissue evidence="8">Whole</tissue>
    </source>
</reference>
<evidence type="ECO:0000313" key="9">
    <source>
        <dbReference type="Proteomes" id="UP001381693"/>
    </source>
</evidence>
<dbReference type="PANTHER" id="PTHR13555">
    <property type="entry name" value="C2H2 ZINC FINGER CGI-62-RELATED"/>
    <property type="match status" value="1"/>
</dbReference>
<gene>
    <name evidence="8" type="ORF">SK128_008913</name>
</gene>
<protein>
    <recommendedName>
        <fullName evidence="7">C2HC/C3H-type domain-containing protein</fullName>
    </recommendedName>
</protein>
<organism evidence="8 9">
    <name type="scientific">Halocaridina rubra</name>
    <name type="common">Hawaiian red shrimp</name>
    <dbReference type="NCBI Taxonomy" id="373956"/>
    <lineage>
        <taxon>Eukaryota</taxon>
        <taxon>Metazoa</taxon>
        <taxon>Ecdysozoa</taxon>
        <taxon>Arthropoda</taxon>
        <taxon>Crustacea</taxon>
        <taxon>Multicrustacea</taxon>
        <taxon>Malacostraca</taxon>
        <taxon>Eumalacostraca</taxon>
        <taxon>Eucarida</taxon>
        <taxon>Decapoda</taxon>
        <taxon>Pleocyemata</taxon>
        <taxon>Caridea</taxon>
        <taxon>Atyoidea</taxon>
        <taxon>Atyidae</taxon>
        <taxon>Halocaridina</taxon>
    </lineage>
</organism>
<keyword evidence="9" id="KW-1185">Reference proteome</keyword>
<dbReference type="PROSITE" id="PS52027">
    <property type="entry name" value="ZF_C2HC_C3H"/>
    <property type="match status" value="3"/>
</dbReference>
<evidence type="ECO:0000256" key="5">
    <source>
        <dbReference type="PROSITE-ProRule" id="PRU01371"/>
    </source>
</evidence>
<dbReference type="Gene3D" id="3.30.160.60">
    <property type="entry name" value="Classic Zinc Finger"/>
    <property type="match status" value="3"/>
</dbReference>
<evidence type="ECO:0000256" key="3">
    <source>
        <dbReference type="ARBA" id="ARBA00022771"/>
    </source>
</evidence>
<dbReference type="Proteomes" id="UP001381693">
    <property type="component" value="Unassembled WGS sequence"/>
</dbReference>
<keyword evidence="4" id="KW-0862">Zinc</keyword>
<dbReference type="PANTHER" id="PTHR13555:SF66">
    <property type="entry name" value="ZINC FINGER PROTEIN 474"/>
    <property type="match status" value="1"/>
</dbReference>